<reference evidence="1" key="2">
    <citation type="submission" date="2025-05" db="UniProtKB">
        <authorList>
            <consortium name="EnsemblMetazoa"/>
        </authorList>
    </citation>
    <scope>IDENTIFICATION</scope>
    <source>
        <strain evidence="1">Foshan</strain>
    </source>
</reference>
<protein>
    <recommendedName>
        <fullName evidence="3">Reverse transcriptase</fullName>
    </recommendedName>
</protein>
<keyword evidence="2" id="KW-1185">Reference proteome</keyword>
<sequence length="367" mass="41521">MDGVCKSNNRSLDLCFDSAQDTAPPICEALAPLVKLTVHHPPLLLTIDAKSPLEFVISPIAVSYDFHKADHRSITEELSGLDWGGILDTEDMEVAAQTLSNVLAYVIDRHVPKKLHRNTSRRPWETSELRMLKSGTRAALRKFTRHRTLLLRNYYVRINYEYKRIAKQCFLRYQRGMQRKLKSRPKQFWKLVNEQRHESGLPSSMMFNGDVASSPQDICNLFADKFASVFTDEQLNDNNVALAASTVPHFGQSLSSVDIDENMIARASVKLKTSHNPGPDGIPSVFVKAQIINLLPQLLHVFRLSVTTGLFPSTWKLAHMFPLFEIVILDPLFDHSTEQHGFLPGRSTASNLLCLTSYIFETMGKRV</sequence>
<accession>A0ABM1ZKQ8</accession>
<evidence type="ECO:0008006" key="3">
    <source>
        <dbReference type="Google" id="ProtNLM"/>
    </source>
</evidence>
<dbReference type="PANTHER" id="PTHR33395:SF22">
    <property type="entry name" value="REVERSE TRANSCRIPTASE DOMAIN-CONTAINING PROTEIN"/>
    <property type="match status" value="1"/>
</dbReference>
<evidence type="ECO:0000313" key="1">
    <source>
        <dbReference type="EnsemblMetazoa" id="AALFPA23_019437.P28580"/>
    </source>
</evidence>
<dbReference type="PANTHER" id="PTHR33395">
    <property type="entry name" value="TRANSCRIPTASE, PUTATIVE-RELATED-RELATED"/>
    <property type="match status" value="1"/>
</dbReference>
<reference evidence="2" key="1">
    <citation type="journal article" date="2015" name="Proc. Natl. Acad. Sci. U.S.A.">
        <title>Genome sequence of the Asian Tiger mosquito, Aedes albopictus, reveals insights into its biology, genetics, and evolution.</title>
        <authorList>
            <person name="Chen X.G."/>
            <person name="Jiang X."/>
            <person name="Gu J."/>
            <person name="Xu M."/>
            <person name="Wu Y."/>
            <person name="Deng Y."/>
            <person name="Zhang C."/>
            <person name="Bonizzoni M."/>
            <person name="Dermauw W."/>
            <person name="Vontas J."/>
            <person name="Armbruster P."/>
            <person name="Huang X."/>
            <person name="Yang Y."/>
            <person name="Zhang H."/>
            <person name="He W."/>
            <person name="Peng H."/>
            <person name="Liu Y."/>
            <person name="Wu K."/>
            <person name="Chen J."/>
            <person name="Lirakis M."/>
            <person name="Topalis P."/>
            <person name="Van Leeuwen T."/>
            <person name="Hall A.B."/>
            <person name="Jiang X."/>
            <person name="Thorpe C."/>
            <person name="Mueller R.L."/>
            <person name="Sun C."/>
            <person name="Waterhouse R.M."/>
            <person name="Yan G."/>
            <person name="Tu Z.J."/>
            <person name="Fang X."/>
            <person name="James A.A."/>
        </authorList>
    </citation>
    <scope>NUCLEOTIDE SEQUENCE [LARGE SCALE GENOMIC DNA]</scope>
    <source>
        <strain evidence="2">Foshan</strain>
    </source>
</reference>
<name>A0ABM1ZKQ8_AEDAL</name>
<dbReference type="Proteomes" id="UP000069940">
    <property type="component" value="Unassembled WGS sequence"/>
</dbReference>
<dbReference type="RefSeq" id="XP_062713819.1">
    <property type="nucleotide sequence ID" value="XM_062857835.1"/>
</dbReference>
<evidence type="ECO:0000313" key="2">
    <source>
        <dbReference type="Proteomes" id="UP000069940"/>
    </source>
</evidence>
<organism evidence="1 2">
    <name type="scientific">Aedes albopictus</name>
    <name type="common">Asian tiger mosquito</name>
    <name type="synonym">Stegomyia albopicta</name>
    <dbReference type="NCBI Taxonomy" id="7160"/>
    <lineage>
        <taxon>Eukaryota</taxon>
        <taxon>Metazoa</taxon>
        <taxon>Ecdysozoa</taxon>
        <taxon>Arthropoda</taxon>
        <taxon>Hexapoda</taxon>
        <taxon>Insecta</taxon>
        <taxon>Pterygota</taxon>
        <taxon>Neoptera</taxon>
        <taxon>Endopterygota</taxon>
        <taxon>Diptera</taxon>
        <taxon>Nematocera</taxon>
        <taxon>Culicoidea</taxon>
        <taxon>Culicidae</taxon>
        <taxon>Culicinae</taxon>
        <taxon>Aedini</taxon>
        <taxon>Aedes</taxon>
        <taxon>Stegomyia</taxon>
    </lineage>
</organism>
<dbReference type="GeneID" id="134290655"/>
<dbReference type="EnsemblMetazoa" id="AALFPA23_019437.R28580">
    <property type="protein sequence ID" value="AALFPA23_019437.P28580"/>
    <property type="gene ID" value="AALFPA23_019437"/>
</dbReference>
<proteinExistence type="predicted"/>